<sequence length="360" mass="40365">MKKNVLLPLVLGVFTFILLPQESFSQERVKIFNIKFNAVEVTGQNRFSNGTQWYQTAIPSQLSSQKNDEYFYSLGSFRPDFKKTETLDLFNLSLQNSSFPFLDAIDFDYYKSYGIGAVESNHPEVIDDVKYLKLKSYIVDSVNTSIADKKKILFATPKLIKDYILLSRYEIITNQFSVDKKKVKQATANLVAQLDTIKVSNNAELSAKVKAYFSSLSDESTVLKGIYIDARLHPAYIAKIEAHISNADLSQIGNDQFSRSVKRYVNSDKAAANTALVAIRLDGTFDKTKINIQSIASDLTGKFQIPAADALKIAATVNLTFSNNETTTFKNKFNNTFIVRYFTSSIIDGLAFQGLKKAGR</sequence>
<proteinExistence type="predicted"/>
<evidence type="ECO:0000313" key="2">
    <source>
        <dbReference type="Proteomes" id="UP000032049"/>
    </source>
</evidence>
<evidence type="ECO:0000313" key="1">
    <source>
        <dbReference type="EMBL" id="KIO74845.1"/>
    </source>
</evidence>
<dbReference type="AlphaFoldDB" id="A0A0D0GFD8"/>
<reference evidence="1 2" key="1">
    <citation type="submission" date="2015-01" db="EMBL/GenBank/DDBJ databases">
        <title>Draft genome sequence of Pedobacter sp. NL19 isolated from sludge of an effluent treatment pond in an abandoned uranium mine.</title>
        <authorList>
            <person name="Santos T."/>
            <person name="Caetano T."/>
            <person name="Covas C."/>
            <person name="Cruz A."/>
            <person name="Mendo S."/>
        </authorList>
    </citation>
    <scope>NUCLEOTIDE SEQUENCE [LARGE SCALE GENOMIC DNA]</scope>
    <source>
        <strain evidence="1 2">NL19</strain>
    </source>
</reference>
<gene>
    <name evidence="1" type="ORF">TH53_24105</name>
</gene>
<accession>A0A0D0GFD8</accession>
<organism evidence="1 2">
    <name type="scientific">Pedobacter lusitanus</name>
    <dbReference type="NCBI Taxonomy" id="1503925"/>
    <lineage>
        <taxon>Bacteria</taxon>
        <taxon>Pseudomonadati</taxon>
        <taxon>Bacteroidota</taxon>
        <taxon>Sphingobacteriia</taxon>
        <taxon>Sphingobacteriales</taxon>
        <taxon>Sphingobacteriaceae</taxon>
        <taxon>Pedobacter</taxon>
    </lineage>
</organism>
<protein>
    <submittedName>
        <fullName evidence="1">Uncharacterized protein</fullName>
    </submittedName>
</protein>
<comment type="caution">
    <text evidence="1">The sequence shown here is derived from an EMBL/GenBank/DDBJ whole genome shotgun (WGS) entry which is preliminary data.</text>
</comment>
<dbReference type="OrthoDB" id="10019493at2"/>
<dbReference type="EMBL" id="JXRA01000130">
    <property type="protein sequence ID" value="KIO74845.1"/>
    <property type="molecule type" value="Genomic_DNA"/>
</dbReference>
<name>A0A0D0GFD8_9SPHI</name>
<dbReference type="Proteomes" id="UP000032049">
    <property type="component" value="Unassembled WGS sequence"/>
</dbReference>
<keyword evidence="2" id="KW-1185">Reference proteome</keyword>
<dbReference type="RefSeq" id="WP_041886557.1">
    <property type="nucleotide sequence ID" value="NZ_CP157278.1"/>
</dbReference>